<dbReference type="PANTHER" id="PTHR31632:SF2">
    <property type="entry name" value="PLASMA MEMBRANE IRON PERMEASE"/>
    <property type="match status" value="1"/>
</dbReference>
<feature type="transmembrane region" description="Helical" evidence="6">
    <location>
        <begin position="70"/>
        <end position="88"/>
    </location>
</feature>
<evidence type="ECO:0000313" key="8">
    <source>
        <dbReference type="Proteomes" id="UP000663791"/>
    </source>
</evidence>
<feature type="transmembrane region" description="Helical" evidence="6">
    <location>
        <begin position="108"/>
        <end position="126"/>
    </location>
</feature>
<proteinExistence type="inferred from homology"/>
<dbReference type="Pfam" id="PF03239">
    <property type="entry name" value="FTR1"/>
    <property type="match status" value="1"/>
</dbReference>
<dbReference type="Proteomes" id="UP000663791">
    <property type="component" value="Unassembled WGS sequence"/>
</dbReference>
<feature type="transmembrane region" description="Helical" evidence="6">
    <location>
        <begin position="146"/>
        <end position="166"/>
    </location>
</feature>
<evidence type="ECO:0000256" key="5">
    <source>
        <dbReference type="ARBA" id="ARBA00023136"/>
    </source>
</evidence>
<evidence type="ECO:0000256" key="1">
    <source>
        <dbReference type="ARBA" id="ARBA00004141"/>
    </source>
</evidence>
<dbReference type="PANTHER" id="PTHR31632">
    <property type="entry name" value="IRON TRANSPORTER FTH1"/>
    <property type="match status" value="1"/>
</dbReference>
<organism evidence="7 8">
    <name type="scientific">Nocardioides faecalis</name>
    <dbReference type="NCBI Taxonomy" id="2803858"/>
    <lineage>
        <taxon>Bacteria</taxon>
        <taxon>Bacillati</taxon>
        <taxon>Actinomycetota</taxon>
        <taxon>Actinomycetes</taxon>
        <taxon>Propionibacteriales</taxon>
        <taxon>Nocardioidaceae</taxon>
        <taxon>Nocardioides</taxon>
    </lineage>
</organism>
<feature type="transmembrane region" description="Helical" evidence="6">
    <location>
        <begin position="178"/>
        <end position="198"/>
    </location>
</feature>
<dbReference type="InterPro" id="IPR004923">
    <property type="entry name" value="FTR1/Fip1/EfeU"/>
</dbReference>
<feature type="transmembrane region" description="Helical" evidence="6">
    <location>
        <begin position="38"/>
        <end position="58"/>
    </location>
</feature>
<dbReference type="RefSeq" id="WP_205292065.1">
    <property type="nucleotide sequence ID" value="NZ_CP074406.1"/>
</dbReference>
<accession>A0A939BYX6</accession>
<feature type="transmembrane region" description="Helical" evidence="6">
    <location>
        <begin position="6"/>
        <end position="26"/>
    </location>
</feature>
<reference evidence="7" key="1">
    <citation type="submission" date="2021-01" db="EMBL/GenBank/DDBJ databases">
        <title>Novel species in genus Nocardioides.</title>
        <authorList>
            <person name="Zhang G."/>
        </authorList>
    </citation>
    <scope>NUCLEOTIDE SEQUENCE</scope>
    <source>
        <strain evidence="7">Zg-536</strain>
    </source>
</reference>
<gene>
    <name evidence="7" type="ORF">JK386_12720</name>
</gene>
<dbReference type="GO" id="GO:0033573">
    <property type="term" value="C:high-affinity iron permease complex"/>
    <property type="evidence" value="ECO:0007669"/>
    <property type="project" value="InterPro"/>
</dbReference>
<protein>
    <submittedName>
        <fullName evidence="7">FTR1 family protein</fullName>
    </submittedName>
</protein>
<feature type="transmembrane region" description="Helical" evidence="6">
    <location>
        <begin position="264"/>
        <end position="283"/>
    </location>
</feature>
<evidence type="ECO:0000256" key="2">
    <source>
        <dbReference type="ARBA" id="ARBA00008333"/>
    </source>
</evidence>
<comment type="caution">
    <text evidence="7">The sequence shown here is derived from an EMBL/GenBank/DDBJ whole genome shotgun (WGS) entry which is preliminary data.</text>
</comment>
<keyword evidence="4 6" id="KW-1133">Transmembrane helix</keyword>
<dbReference type="NCBIfam" id="NF041756">
    <property type="entry name" value="EfeU"/>
    <property type="match status" value="1"/>
</dbReference>
<comment type="similarity">
    <text evidence="2">Belongs to the oxidase-dependent Fe transporter (OFeT) (TC 9.A.10.1) family.</text>
</comment>
<dbReference type="GO" id="GO:0015093">
    <property type="term" value="F:ferrous iron transmembrane transporter activity"/>
    <property type="evidence" value="ECO:0007669"/>
    <property type="project" value="TreeGrafter"/>
</dbReference>
<evidence type="ECO:0000313" key="7">
    <source>
        <dbReference type="EMBL" id="MBM9460768.1"/>
    </source>
</evidence>
<keyword evidence="5 6" id="KW-0472">Membrane</keyword>
<evidence type="ECO:0000256" key="3">
    <source>
        <dbReference type="ARBA" id="ARBA00022692"/>
    </source>
</evidence>
<evidence type="ECO:0000256" key="6">
    <source>
        <dbReference type="SAM" id="Phobius"/>
    </source>
</evidence>
<keyword evidence="3 6" id="KW-0812">Transmembrane</keyword>
<comment type="subcellular location">
    <subcellularLocation>
        <location evidence="1">Membrane</location>
        <topology evidence="1">Multi-pass membrane protein</topology>
    </subcellularLocation>
</comment>
<sequence length="297" mass="31384">MLSTFIIGLREGLEAALVVGILVAYVNRIRRRDVLWRIWVGVAIAVVGSLAIGAILTFGTYGLTFQAQEAIGGSLSILAVAMLTWMIFWMQRTADSLRVDLESSVDKALAGAGWGLAALGFISVAREGLETALFVWSAVRASENAPTAWVGAVLGLLTAVVLGWLIHRGALKINLGAFFTWTGGLLVVVAAGVLAYGIHDLQEAAFLPGPFAPAPEGAGSFVSGLYGTEAWAFRIPDVIAPDGLLAALLKGTIGFAPEMTRLEVLAWFLYLVIVGGCYVAAILRSRRRRTALAGAAN</sequence>
<evidence type="ECO:0000256" key="4">
    <source>
        <dbReference type="ARBA" id="ARBA00022989"/>
    </source>
</evidence>
<name>A0A939BYX6_9ACTN</name>
<keyword evidence="8" id="KW-1185">Reference proteome</keyword>
<dbReference type="EMBL" id="JAERTX010000010">
    <property type="protein sequence ID" value="MBM9460768.1"/>
    <property type="molecule type" value="Genomic_DNA"/>
</dbReference>
<dbReference type="AlphaFoldDB" id="A0A939BYX6"/>